<sequence length="26" mass="2970">MCVYMYVRCERVSVCVAGIAIYSCCF</sequence>
<reference evidence="1" key="1">
    <citation type="submission" date="2001-12" db="EMBL/GenBank/DDBJ databases">
        <authorList>
            <person name="Stapleton M."/>
            <person name="Brokstein P."/>
            <person name="Hong L."/>
            <person name="Agbayani A."/>
            <person name="Carlson J."/>
            <person name="Champe M."/>
            <person name="Chavez C."/>
            <person name="Dorsett V."/>
            <person name="Dresnek D."/>
            <person name="Farfan D."/>
            <person name="Frise E."/>
            <person name="George R."/>
            <person name="Gonzalez M."/>
            <person name="Guarin H."/>
            <person name="Kronmiller B."/>
            <person name="Li P."/>
            <person name="Liao G."/>
            <person name="Miranda A."/>
            <person name="Mungall C.J."/>
            <person name="Nunoo J."/>
            <person name="Pacleb J."/>
            <person name="Paragas V."/>
            <person name="Park S."/>
            <person name="Patel S."/>
            <person name="Phouanenavong S."/>
            <person name="Wan K."/>
            <person name="Yu C."/>
            <person name="Lewis S.E."/>
            <person name="Rubin G.M."/>
            <person name="Celniker S."/>
        </authorList>
    </citation>
    <scope>NUCLEOTIDE SEQUENCE</scope>
    <source>
        <strain evidence="1">Berkeley</strain>
    </source>
</reference>
<name>Q8SZH9_DROME</name>
<proteinExistence type="evidence at transcript level"/>
<organism evidence="1">
    <name type="scientific">Drosophila melanogaster</name>
    <name type="common">Fruit fly</name>
    <dbReference type="NCBI Taxonomy" id="7227"/>
    <lineage>
        <taxon>Eukaryota</taxon>
        <taxon>Metazoa</taxon>
        <taxon>Ecdysozoa</taxon>
        <taxon>Arthropoda</taxon>
        <taxon>Hexapoda</taxon>
        <taxon>Insecta</taxon>
        <taxon>Pterygota</taxon>
        <taxon>Neoptera</taxon>
        <taxon>Endopterygota</taxon>
        <taxon>Diptera</taxon>
        <taxon>Brachycera</taxon>
        <taxon>Muscomorpha</taxon>
        <taxon>Ephydroidea</taxon>
        <taxon>Drosophilidae</taxon>
        <taxon>Drosophila</taxon>
        <taxon>Sophophora</taxon>
    </lineage>
</organism>
<evidence type="ECO:0000313" key="1">
    <source>
        <dbReference type="EMBL" id="AAL48502.1"/>
    </source>
</evidence>
<accession>Q8SZH9</accession>
<dbReference type="EMBL" id="AY070880">
    <property type="protein sequence ID" value="AAL48502.1"/>
    <property type="molecule type" value="mRNA"/>
</dbReference>
<dbReference type="AlphaFoldDB" id="Q8SZH9"/>
<protein>
    <submittedName>
        <fullName evidence="1">LD11885p</fullName>
    </submittedName>
</protein>